<feature type="transmembrane region" description="Helical" evidence="14">
    <location>
        <begin position="233"/>
        <end position="251"/>
    </location>
</feature>
<evidence type="ECO:0000256" key="14">
    <source>
        <dbReference type="SAM" id="Phobius"/>
    </source>
</evidence>
<proteinExistence type="inferred from homology"/>
<keyword evidence="5 12" id="KW-0997">Cell inner membrane</keyword>
<dbReference type="InterPro" id="IPR004772">
    <property type="entry name" value="TrkH"/>
</dbReference>
<comment type="function">
    <text evidence="12">Low-affinity potassium transport system. Interacts with Trk system potassium uptake protein TrkA.</text>
</comment>
<evidence type="ECO:0000256" key="2">
    <source>
        <dbReference type="ARBA" id="ARBA00009137"/>
    </source>
</evidence>
<dbReference type="GO" id="GO:0005886">
    <property type="term" value="C:plasma membrane"/>
    <property type="evidence" value="ECO:0007669"/>
    <property type="project" value="UniProtKB-SubCell"/>
</dbReference>
<feature type="transmembrane region" description="Helical" evidence="14">
    <location>
        <begin position="390"/>
        <end position="414"/>
    </location>
</feature>
<keyword evidence="8 12" id="KW-0630">Potassium</keyword>
<gene>
    <name evidence="15" type="primary">trkH</name>
    <name evidence="15" type="ORF">NSCAC_0059</name>
</gene>
<evidence type="ECO:0000256" key="1">
    <source>
        <dbReference type="ARBA" id="ARBA00004429"/>
    </source>
</evidence>
<name>A0A7G1Q788_9GAMM</name>
<protein>
    <recommendedName>
        <fullName evidence="12">Trk system potassium uptake protein</fullName>
    </recommendedName>
</protein>
<dbReference type="Proteomes" id="UP000516072">
    <property type="component" value="Chromosome"/>
</dbReference>
<feature type="binding site" evidence="13">
    <location>
        <position position="108"/>
    </location>
    <ligand>
        <name>K(+)</name>
        <dbReference type="ChEBI" id="CHEBI:29103"/>
    </ligand>
</feature>
<keyword evidence="7 14" id="KW-0812">Transmembrane</keyword>
<evidence type="ECO:0000256" key="5">
    <source>
        <dbReference type="ARBA" id="ARBA00022519"/>
    </source>
</evidence>
<comment type="similarity">
    <text evidence="2 12">Belongs to the TrkH potassium transport family.</text>
</comment>
<keyword evidence="10 12" id="KW-0406">Ion transport</keyword>
<dbReference type="PIRSF" id="PIRSF006247">
    <property type="entry name" value="TrkH"/>
    <property type="match status" value="1"/>
</dbReference>
<feature type="transmembrane region" description="Helical" evidence="14">
    <location>
        <begin position="329"/>
        <end position="351"/>
    </location>
</feature>
<feature type="transmembrane region" description="Helical" evidence="14">
    <location>
        <begin position="453"/>
        <end position="478"/>
    </location>
</feature>
<dbReference type="PANTHER" id="PTHR32024:SF2">
    <property type="entry name" value="TRK SYSTEM POTASSIUM UPTAKE PROTEIN TRKG-RELATED"/>
    <property type="match status" value="1"/>
</dbReference>
<dbReference type="EMBL" id="LR778175">
    <property type="protein sequence ID" value="CAB1274219.1"/>
    <property type="molecule type" value="Genomic_DNA"/>
</dbReference>
<feature type="binding site" evidence="13">
    <location>
        <position position="217"/>
    </location>
    <ligand>
        <name>K(+)</name>
        <dbReference type="ChEBI" id="CHEBI:29103"/>
    </ligand>
</feature>
<feature type="binding site" evidence="13">
    <location>
        <position position="433"/>
    </location>
    <ligand>
        <name>K(+)</name>
        <dbReference type="ChEBI" id="CHEBI:29103"/>
    </ligand>
</feature>
<keyword evidence="11 12" id="KW-0472">Membrane</keyword>
<feature type="binding site" evidence="13">
    <location>
        <position position="216"/>
    </location>
    <ligand>
        <name>K(+)</name>
        <dbReference type="ChEBI" id="CHEBI:29103"/>
    </ligand>
</feature>
<evidence type="ECO:0000256" key="11">
    <source>
        <dbReference type="ARBA" id="ARBA00023136"/>
    </source>
</evidence>
<evidence type="ECO:0000313" key="16">
    <source>
        <dbReference type="Proteomes" id="UP000516072"/>
    </source>
</evidence>
<evidence type="ECO:0000256" key="3">
    <source>
        <dbReference type="ARBA" id="ARBA00022448"/>
    </source>
</evidence>
<keyword evidence="6 12" id="KW-0633">Potassium transport</keyword>
<feature type="binding site" evidence="13">
    <location>
        <position position="107"/>
    </location>
    <ligand>
        <name>K(+)</name>
        <dbReference type="ChEBI" id="CHEBI:29103"/>
    </ligand>
</feature>
<evidence type="ECO:0000256" key="7">
    <source>
        <dbReference type="ARBA" id="ARBA00022692"/>
    </source>
</evidence>
<reference evidence="15 16" key="1">
    <citation type="submission" date="2020-03" db="EMBL/GenBank/DDBJ databases">
        <authorList>
            <person name="Picone N."/>
        </authorList>
    </citation>
    <scope>NUCLEOTIDE SEQUENCE [LARGE SCALE GENOMIC DNA]</scope>
    <source>
        <strain evidence="15">NSCAC1</strain>
    </source>
</reference>
<evidence type="ECO:0000256" key="13">
    <source>
        <dbReference type="PIRSR" id="PIRSR006247-1"/>
    </source>
</evidence>
<keyword evidence="3 12" id="KW-0813">Transport</keyword>
<comment type="subcellular location">
    <subcellularLocation>
        <location evidence="1 12">Cell inner membrane</location>
        <topology evidence="1 12">Multi-pass membrane protein</topology>
    </subcellularLocation>
</comment>
<evidence type="ECO:0000256" key="12">
    <source>
        <dbReference type="PIRNR" id="PIRNR006247"/>
    </source>
</evidence>
<feature type="transmembrane region" description="Helical" evidence="14">
    <location>
        <begin position="180"/>
        <end position="199"/>
    </location>
</feature>
<accession>A0A7G1Q788</accession>
<evidence type="ECO:0000313" key="15">
    <source>
        <dbReference type="EMBL" id="CAB1274219.1"/>
    </source>
</evidence>
<evidence type="ECO:0000256" key="6">
    <source>
        <dbReference type="ARBA" id="ARBA00022538"/>
    </source>
</evidence>
<keyword evidence="9 14" id="KW-1133">Transmembrane helix</keyword>
<dbReference type="RefSeq" id="WP_197744469.1">
    <property type="nucleotide sequence ID" value="NZ_LR778175.1"/>
</dbReference>
<evidence type="ECO:0000256" key="9">
    <source>
        <dbReference type="ARBA" id="ARBA00022989"/>
    </source>
</evidence>
<keyword evidence="4 12" id="KW-1003">Cell membrane</keyword>
<dbReference type="KEGG" id="ntg:NSCAC_0059"/>
<dbReference type="Pfam" id="PF02386">
    <property type="entry name" value="TrkH"/>
    <property type="match status" value="1"/>
</dbReference>
<dbReference type="GO" id="GO:0046872">
    <property type="term" value="F:metal ion binding"/>
    <property type="evidence" value="ECO:0007669"/>
    <property type="project" value="UniProtKB-KW"/>
</dbReference>
<feature type="transmembrane region" description="Helical" evidence="14">
    <location>
        <begin position="272"/>
        <end position="291"/>
    </location>
</feature>
<evidence type="ECO:0000256" key="10">
    <source>
        <dbReference type="ARBA" id="ARBA00023065"/>
    </source>
</evidence>
<feature type="binding site" evidence="13">
    <location>
        <position position="315"/>
    </location>
    <ligand>
        <name>K(+)</name>
        <dbReference type="ChEBI" id="CHEBI:29103"/>
    </ligand>
</feature>
<dbReference type="GO" id="GO:0015379">
    <property type="term" value="F:potassium:chloride symporter activity"/>
    <property type="evidence" value="ECO:0007669"/>
    <property type="project" value="InterPro"/>
</dbReference>
<feature type="transmembrane region" description="Helical" evidence="14">
    <location>
        <begin position="7"/>
        <end position="27"/>
    </location>
</feature>
<feature type="transmembrane region" description="Helical" evidence="14">
    <location>
        <begin position="64"/>
        <end position="86"/>
    </location>
</feature>
<evidence type="ECO:0000256" key="4">
    <source>
        <dbReference type="ARBA" id="ARBA00022475"/>
    </source>
</evidence>
<sequence length="480" mass="53300">MVQRVLGLFLILFSTVLIPPVIISWLYHDDAMSVFLVAFSLIVGLGLLFWLPRHKYRRDLRRKDGFIIVVMFWVVLSLSGSLPFFLAENPNLSFTDAVFESVSELTTTGATVINGLDGLPKSLLFYRQELQWLGGMGLIVLGVAILPMLGIGGMQLYRAEIPGPMKTDKFTPRIAETAKTLWLIYIGLTITCATAYWFAGMSLFDAVAHSFSTIAIGGSSTHDDSFGYFNSPLIEAIAVFFIFLAGMNFSLHFFTLRNHAIKHYWKDEECRAYLFILVLVTLFSSIYLWIYQDFSDPYSALRNGLFYTISIGTTAGFSTGDGYGSLPGFFPVLLLMVAYIGACGGSTGGGMKVIRALLLYKQGTREIKRLIYQSATISIKMGDKSIPDQIIEGVSGFMAIYMVCFILLYLTLLATGLDMITAFSAVTSCLNNVGVGLGEATNNYENINIISKWTLCFAMLLGRLEIFPIIVLMTPIFWKQ</sequence>
<feature type="transmembrane region" description="Helical" evidence="14">
    <location>
        <begin position="132"/>
        <end position="159"/>
    </location>
</feature>
<feature type="transmembrane region" description="Helical" evidence="14">
    <location>
        <begin position="420"/>
        <end position="441"/>
    </location>
</feature>
<organism evidence="15 16">
    <name type="scientific">Candidatus Nitrosacidococcus tergens</name>
    <dbReference type="NCBI Taxonomy" id="553981"/>
    <lineage>
        <taxon>Bacteria</taxon>
        <taxon>Pseudomonadati</taxon>
        <taxon>Pseudomonadota</taxon>
        <taxon>Gammaproteobacteria</taxon>
        <taxon>Chromatiales</taxon>
        <taxon>Chromatiaceae</taxon>
        <taxon>Candidatus Nitrosacidococcus</taxon>
    </lineage>
</organism>
<feature type="transmembrane region" description="Helical" evidence="14">
    <location>
        <begin position="33"/>
        <end position="52"/>
    </location>
</feature>
<keyword evidence="13" id="KW-0479">Metal-binding</keyword>
<feature type="binding site" evidence="13">
    <location>
        <position position="432"/>
    </location>
    <ligand>
        <name>K(+)</name>
        <dbReference type="ChEBI" id="CHEBI:29103"/>
    </ligand>
</feature>
<keyword evidence="16" id="KW-1185">Reference proteome</keyword>
<dbReference type="InterPro" id="IPR003445">
    <property type="entry name" value="Cat_transpt"/>
</dbReference>
<feature type="binding site" evidence="13">
    <location>
        <position position="314"/>
    </location>
    <ligand>
        <name>K(+)</name>
        <dbReference type="ChEBI" id="CHEBI:29103"/>
    </ligand>
</feature>
<evidence type="ECO:0000256" key="8">
    <source>
        <dbReference type="ARBA" id="ARBA00022958"/>
    </source>
</evidence>
<dbReference type="NCBIfam" id="TIGR00933">
    <property type="entry name" value="2a38"/>
    <property type="match status" value="1"/>
</dbReference>
<dbReference type="AlphaFoldDB" id="A0A7G1Q788"/>
<dbReference type="PANTHER" id="PTHR32024">
    <property type="entry name" value="TRK SYSTEM POTASSIUM UPTAKE PROTEIN TRKG-RELATED"/>
    <property type="match status" value="1"/>
</dbReference>